<keyword evidence="1" id="KW-0175">Coiled coil</keyword>
<feature type="region of interest" description="Disordered" evidence="2">
    <location>
        <begin position="437"/>
        <end position="495"/>
    </location>
</feature>
<reference evidence="3" key="1">
    <citation type="submission" date="2022-01" db="EMBL/GenBank/DDBJ databases">
        <title>Genome Sequence Resource for Two Populations of Ditylenchus destructor, the Migratory Endoparasitic Phytonematode.</title>
        <authorList>
            <person name="Zhang H."/>
            <person name="Lin R."/>
            <person name="Xie B."/>
        </authorList>
    </citation>
    <scope>NUCLEOTIDE SEQUENCE</scope>
    <source>
        <strain evidence="3">BazhouSP</strain>
    </source>
</reference>
<accession>A0AAD4R3Y1</accession>
<protein>
    <submittedName>
        <fullName evidence="3">Sin-like protein conserved region domain-containing protein</fullName>
    </submittedName>
</protein>
<feature type="compositionally biased region" description="Polar residues" evidence="2">
    <location>
        <begin position="483"/>
        <end position="495"/>
    </location>
</feature>
<evidence type="ECO:0000313" key="3">
    <source>
        <dbReference type="EMBL" id="KAI1708306.1"/>
    </source>
</evidence>
<dbReference type="Pfam" id="PF04801">
    <property type="entry name" value="RPC5"/>
    <property type="match status" value="1"/>
</dbReference>
<evidence type="ECO:0000256" key="1">
    <source>
        <dbReference type="SAM" id="Coils"/>
    </source>
</evidence>
<feature type="region of interest" description="Disordered" evidence="2">
    <location>
        <begin position="107"/>
        <end position="169"/>
    </location>
</feature>
<dbReference type="AlphaFoldDB" id="A0AAD4R3Y1"/>
<gene>
    <name evidence="3" type="ORF">DdX_11986</name>
</gene>
<feature type="compositionally biased region" description="Polar residues" evidence="2">
    <location>
        <begin position="452"/>
        <end position="464"/>
    </location>
</feature>
<dbReference type="EMBL" id="JAKKPZ010000036">
    <property type="protein sequence ID" value="KAI1708306.1"/>
    <property type="molecule type" value="Genomic_DNA"/>
</dbReference>
<feature type="compositionally biased region" description="Polar residues" evidence="2">
    <location>
        <begin position="116"/>
        <end position="125"/>
    </location>
</feature>
<feature type="coiled-coil region" evidence="1">
    <location>
        <begin position="234"/>
        <end position="279"/>
    </location>
</feature>
<evidence type="ECO:0000256" key="2">
    <source>
        <dbReference type="SAM" id="MobiDB-lite"/>
    </source>
</evidence>
<comment type="caution">
    <text evidence="3">The sequence shown here is derived from an EMBL/GenBank/DDBJ whole genome shotgun (WGS) entry which is preliminary data.</text>
</comment>
<feature type="compositionally biased region" description="Basic and acidic residues" evidence="2">
    <location>
        <begin position="145"/>
        <end position="168"/>
    </location>
</feature>
<name>A0AAD4R3Y1_9BILA</name>
<dbReference type="GO" id="GO:0005634">
    <property type="term" value="C:nucleus"/>
    <property type="evidence" value="ECO:0007669"/>
    <property type="project" value="InterPro"/>
</dbReference>
<feature type="compositionally biased region" description="Low complexity" evidence="2">
    <location>
        <begin position="465"/>
        <end position="480"/>
    </location>
</feature>
<dbReference type="Proteomes" id="UP001201812">
    <property type="component" value="Unassembled WGS sequence"/>
</dbReference>
<sequence length="523" mass="57802">MIYREYHGDGYSHPEMINTAAGFFKNGKLVLIPVRDTYEMHCSVTKPVSEGIQYLTENVQEMFAPVRVKFKRAESKAKKMRRQQSARHALKLFNKEPWMDLNVEEKVSPTDPVLSQPVTTGTTSMPPKPRAAAESAGKTPKKKKLDSDKTKNTRDIELESDKKLDSSKGKITQDVVGEDETTVFVRVNAKIQPAKSKLHVNKNFAKTMQDAGKAYEEETGKQETSMRSPVTGVQMSREEELKNLLSEFKALQEENNEHVNILQQLKKEVRSQHDALQRDSCRLYDFLSECGCGIKPANGNQEINKSQRLGVVAEPQVSYKKVNHMSKGQAIPRFVPEDIAEATTPPNAAPAANDASVRKAKNDVTSCYSYYFYDLLKSSVLGQETPITGSGNKTVSNGQGTNKSQRQNVVTAQKVRYKKEISMVRGKSIPRFIPEMIQPQASPNPIPKKNVAASSNAATGTKTSGLPANNPANGPAAQPGVRNPQNDSTDPTNINGSFQSILSVISFAPTESKHEFIGRVMSE</sequence>
<keyword evidence="4" id="KW-1185">Reference proteome</keyword>
<organism evidence="3 4">
    <name type="scientific">Ditylenchus destructor</name>
    <dbReference type="NCBI Taxonomy" id="166010"/>
    <lineage>
        <taxon>Eukaryota</taxon>
        <taxon>Metazoa</taxon>
        <taxon>Ecdysozoa</taxon>
        <taxon>Nematoda</taxon>
        <taxon>Chromadorea</taxon>
        <taxon>Rhabditida</taxon>
        <taxon>Tylenchina</taxon>
        <taxon>Tylenchomorpha</taxon>
        <taxon>Sphaerularioidea</taxon>
        <taxon>Anguinidae</taxon>
        <taxon>Anguininae</taxon>
        <taxon>Ditylenchus</taxon>
    </lineage>
</organism>
<dbReference type="GO" id="GO:0006351">
    <property type="term" value="P:DNA-templated transcription"/>
    <property type="evidence" value="ECO:0007669"/>
    <property type="project" value="InterPro"/>
</dbReference>
<dbReference type="InterPro" id="IPR006886">
    <property type="entry name" value="RNA_pol_III_Rpc5"/>
</dbReference>
<evidence type="ECO:0000313" key="4">
    <source>
        <dbReference type="Proteomes" id="UP001201812"/>
    </source>
</evidence>
<proteinExistence type="predicted"/>